<dbReference type="EMBL" id="HACG01053297">
    <property type="protein sequence ID" value="CEL00168.1"/>
    <property type="molecule type" value="Transcribed_RNA"/>
</dbReference>
<sequence>SKTYLLKERSTDDAVRKSKHIKTSSNHRLLQKTPSPKRQSRISDQSEKTTNTSESDVIRRPVPQARHLR</sequence>
<feature type="non-terminal residue" evidence="2">
    <location>
        <position position="1"/>
    </location>
</feature>
<dbReference type="AlphaFoldDB" id="A0A0B7C4N4"/>
<gene>
    <name evidence="2" type="primary">ORF223021</name>
</gene>
<feature type="compositionally biased region" description="Polar residues" evidence="1">
    <location>
        <begin position="23"/>
        <end position="37"/>
    </location>
</feature>
<name>A0A0B7C4N4_9EUPU</name>
<evidence type="ECO:0000313" key="2">
    <source>
        <dbReference type="EMBL" id="CEL00168.1"/>
    </source>
</evidence>
<proteinExistence type="predicted"/>
<feature type="region of interest" description="Disordered" evidence="1">
    <location>
        <begin position="1"/>
        <end position="69"/>
    </location>
</feature>
<accession>A0A0B7C4N4</accession>
<evidence type="ECO:0000256" key="1">
    <source>
        <dbReference type="SAM" id="MobiDB-lite"/>
    </source>
</evidence>
<feature type="compositionally biased region" description="Basic and acidic residues" evidence="1">
    <location>
        <begin position="1"/>
        <end position="16"/>
    </location>
</feature>
<organism evidence="2">
    <name type="scientific">Arion vulgaris</name>
    <dbReference type="NCBI Taxonomy" id="1028688"/>
    <lineage>
        <taxon>Eukaryota</taxon>
        <taxon>Metazoa</taxon>
        <taxon>Spiralia</taxon>
        <taxon>Lophotrochozoa</taxon>
        <taxon>Mollusca</taxon>
        <taxon>Gastropoda</taxon>
        <taxon>Heterobranchia</taxon>
        <taxon>Euthyneura</taxon>
        <taxon>Panpulmonata</taxon>
        <taxon>Eupulmonata</taxon>
        <taxon>Stylommatophora</taxon>
        <taxon>Helicina</taxon>
        <taxon>Arionoidea</taxon>
        <taxon>Arionidae</taxon>
        <taxon>Arion</taxon>
    </lineage>
</organism>
<reference evidence="2" key="1">
    <citation type="submission" date="2014-12" db="EMBL/GenBank/DDBJ databases">
        <title>Insight into the proteome of Arion vulgaris.</title>
        <authorList>
            <person name="Aradska J."/>
            <person name="Bulat T."/>
            <person name="Smidak R."/>
            <person name="Sarate P."/>
            <person name="Gangsoo J."/>
            <person name="Sialana F."/>
            <person name="Bilban M."/>
            <person name="Lubec G."/>
        </authorList>
    </citation>
    <scope>NUCLEOTIDE SEQUENCE</scope>
    <source>
        <tissue evidence="2">Skin</tissue>
    </source>
</reference>
<protein>
    <submittedName>
        <fullName evidence="2">Uncharacterized protein</fullName>
    </submittedName>
</protein>
<feature type="non-terminal residue" evidence="2">
    <location>
        <position position="69"/>
    </location>
</feature>